<evidence type="ECO:0000313" key="4">
    <source>
        <dbReference type="Proteomes" id="UP001066276"/>
    </source>
</evidence>
<gene>
    <name evidence="3" type="ORF">NDU88_000522</name>
</gene>
<name>A0AAV7S785_PLEWA</name>
<reference evidence="3" key="1">
    <citation type="journal article" date="2022" name="bioRxiv">
        <title>Sequencing and chromosome-scale assembly of the giantPleurodeles waltlgenome.</title>
        <authorList>
            <person name="Brown T."/>
            <person name="Elewa A."/>
            <person name="Iarovenko S."/>
            <person name="Subramanian E."/>
            <person name="Araus A.J."/>
            <person name="Petzold A."/>
            <person name="Susuki M."/>
            <person name="Suzuki K.-i.T."/>
            <person name="Hayashi T."/>
            <person name="Toyoda A."/>
            <person name="Oliveira C."/>
            <person name="Osipova E."/>
            <person name="Leigh N.D."/>
            <person name="Simon A."/>
            <person name="Yun M.H."/>
        </authorList>
    </citation>
    <scope>NUCLEOTIDE SEQUENCE</scope>
    <source>
        <strain evidence="3">20211129_DDA</strain>
        <tissue evidence="3">Liver</tissue>
    </source>
</reference>
<feature type="compositionally biased region" description="Basic residues" evidence="1">
    <location>
        <begin position="108"/>
        <end position="123"/>
    </location>
</feature>
<protein>
    <submittedName>
        <fullName evidence="3">Uncharacterized protein</fullName>
    </submittedName>
</protein>
<comment type="caution">
    <text evidence="3">The sequence shown here is derived from an EMBL/GenBank/DDBJ whole genome shotgun (WGS) entry which is preliminary data.</text>
</comment>
<dbReference type="Proteomes" id="UP001066276">
    <property type="component" value="Chromosome 4_2"/>
</dbReference>
<feature type="region of interest" description="Disordered" evidence="1">
    <location>
        <begin position="28"/>
        <end position="123"/>
    </location>
</feature>
<evidence type="ECO:0000256" key="2">
    <source>
        <dbReference type="SAM" id="SignalP"/>
    </source>
</evidence>
<organism evidence="3 4">
    <name type="scientific">Pleurodeles waltl</name>
    <name type="common">Iberian ribbed newt</name>
    <dbReference type="NCBI Taxonomy" id="8319"/>
    <lineage>
        <taxon>Eukaryota</taxon>
        <taxon>Metazoa</taxon>
        <taxon>Chordata</taxon>
        <taxon>Craniata</taxon>
        <taxon>Vertebrata</taxon>
        <taxon>Euteleostomi</taxon>
        <taxon>Amphibia</taxon>
        <taxon>Batrachia</taxon>
        <taxon>Caudata</taxon>
        <taxon>Salamandroidea</taxon>
        <taxon>Salamandridae</taxon>
        <taxon>Pleurodelinae</taxon>
        <taxon>Pleurodeles</taxon>
    </lineage>
</organism>
<keyword evidence="2" id="KW-0732">Signal</keyword>
<accession>A0AAV7S785</accession>
<evidence type="ECO:0000256" key="1">
    <source>
        <dbReference type="SAM" id="MobiDB-lite"/>
    </source>
</evidence>
<dbReference type="EMBL" id="JANPWB010000008">
    <property type="protein sequence ID" value="KAJ1160020.1"/>
    <property type="molecule type" value="Genomic_DNA"/>
</dbReference>
<proteinExistence type="predicted"/>
<dbReference type="AlphaFoldDB" id="A0AAV7S785"/>
<feature type="chain" id="PRO_5043922263" evidence="2">
    <location>
        <begin position="25"/>
        <end position="123"/>
    </location>
</feature>
<sequence length="123" mass="12936">MALTRHPLHWAAALVLFGAHGAQLQVQMAGGPTDPLPLSSLGSPDGAQNGQPGRHPGLQLRSRLAVGAQLPPGSLPHPLTQPTAYRAQTRGTEKPAAPCAPQPLAPARHSRVRAPRVRRSRTP</sequence>
<keyword evidence="4" id="KW-1185">Reference proteome</keyword>
<feature type="compositionally biased region" description="Polar residues" evidence="1">
    <location>
        <begin position="40"/>
        <end position="51"/>
    </location>
</feature>
<evidence type="ECO:0000313" key="3">
    <source>
        <dbReference type="EMBL" id="KAJ1160020.1"/>
    </source>
</evidence>
<feature type="signal peptide" evidence="2">
    <location>
        <begin position="1"/>
        <end position="24"/>
    </location>
</feature>